<dbReference type="Proteomes" id="UP000525329">
    <property type="component" value="Unassembled WGS sequence"/>
</dbReference>
<evidence type="ECO:0008006" key="3">
    <source>
        <dbReference type="Google" id="ProtNLM"/>
    </source>
</evidence>
<sequence>MFISLLQCESLTQLIKQDKINIHGDVKITKLLINLLKEVDIDFKEMMSKQHTSDIIYHQLAKLIIKIQKVNIQQINSLEIIKNRLSTMSINKIKIKRHKRRNSFLYV</sequence>
<protein>
    <recommendedName>
        <fullName evidence="3">SCP2 domain-containing protein</fullName>
    </recommendedName>
</protein>
<name>A0A853GDV7_9GAMM</name>
<gene>
    <name evidence="1" type="ORF">H0A74_03885</name>
</gene>
<proteinExistence type="predicted"/>
<reference evidence="1 2" key="1">
    <citation type="submission" date="2020-05" db="EMBL/GenBank/DDBJ databases">
        <title>Horizontal transmission and recombination maintain forever young bacterial symbiont genomes.</title>
        <authorList>
            <person name="Russell S.L."/>
            <person name="Pepper-Tunick E."/>
            <person name="Svedberg J."/>
            <person name="Byrne A."/>
            <person name="Ruelas Castillo J."/>
            <person name="Vollmers C."/>
            <person name="Beinart R.A."/>
            <person name="Corbett-Detig R."/>
        </authorList>
    </citation>
    <scope>NUCLEOTIDE SEQUENCE [LARGE SCALE GENOMIC DNA]</scope>
    <source>
        <strain evidence="1">Monterey_2004</strain>
    </source>
</reference>
<comment type="caution">
    <text evidence="1">The sequence shown here is derived from an EMBL/GenBank/DDBJ whole genome shotgun (WGS) entry which is preliminary data.</text>
</comment>
<evidence type="ECO:0000313" key="1">
    <source>
        <dbReference type="EMBL" id="NYT52691.1"/>
    </source>
</evidence>
<dbReference type="AlphaFoldDB" id="A0A853GDV7"/>
<accession>A0A853GDV7</accession>
<dbReference type="EMBL" id="JACCHU010000002">
    <property type="protein sequence ID" value="NYT52691.1"/>
    <property type="molecule type" value="Genomic_DNA"/>
</dbReference>
<organism evidence="1 2">
    <name type="scientific">Candidatus Vesicomyosocius endoextente</name>
    <dbReference type="NCBI Taxonomy" id="2738853"/>
    <lineage>
        <taxon>Bacteria</taxon>
        <taxon>Pseudomonadati</taxon>
        <taxon>Pseudomonadota</taxon>
        <taxon>Gammaproteobacteria</taxon>
        <taxon>Candidatus Pseudothioglobaceae</taxon>
        <taxon>Candidatus Vesicomyidisocius</taxon>
    </lineage>
</organism>
<evidence type="ECO:0000313" key="2">
    <source>
        <dbReference type="Proteomes" id="UP000525329"/>
    </source>
</evidence>